<evidence type="ECO:0000256" key="4">
    <source>
        <dbReference type="ARBA" id="ARBA00022801"/>
    </source>
</evidence>
<dbReference type="Gene3D" id="3.20.20.300">
    <property type="entry name" value="Glycoside hydrolase, family 3, N-terminal domain"/>
    <property type="match status" value="1"/>
</dbReference>
<dbReference type="GO" id="GO:0009254">
    <property type="term" value="P:peptidoglycan turnover"/>
    <property type="evidence" value="ECO:0007669"/>
    <property type="project" value="TreeGrafter"/>
</dbReference>
<comment type="similarity">
    <text evidence="2">Belongs to the glycosyl hydrolase 3 family.</text>
</comment>
<dbReference type="InterPro" id="IPR036962">
    <property type="entry name" value="Glyco_hydro_3_N_sf"/>
</dbReference>
<keyword evidence="9" id="KW-1185">Reference proteome</keyword>
<reference evidence="8 9" key="1">
    <citation type="journal article" date="2017" name="Elife">
        <title>Extensive horizontal gene transfer in cheese-associated bacteria.</title>
        <authorList>
            <person name="Bonham K.S."/>
            <person name="Wolfe B.E."/>
            <person name="Dutton R.J."/>
        </authorList>
    </citation>
    <scope>NUCLEOTIDE SEQUENCE [LARGE SCALE GENOMIC DNA]</scope>
    <source>
        <strain evidence="8 9">341_9</strain>
    </source>
</reference>
<gene>
    <name evidence="8" type="ORF">CIK66_05525</name>
</gene>
<evidence type="ECO:0000313" key="9">
    <source>
        <dbReference type="Proteomes" id="UP000218598"/>
    </source>
</evidence>
<comment type="catalytic activity">
    <reaction evidence="1">
        <text>Hydrolysis of terminal non-reducing N-acetyl-D-hexosamine residues in N-acetyl-beta-D-hexosaminides.</text>
        <dbReference type="EC" id="3.2.1.52"/>
    </reaction>
</comment>
<sequence>MGPAYGHGDARQHDFLRLVAAWNTGAMRRRHLLALTPAAALAACTDSGQDPAADGTSDSGGSSDHGGSDGGSSDGGAEPTADPTTEPEPTAAELLLDELSPREIAGQLVLVGIPAGTEIPAEVWTDHHAAGIFLLQVWKDPAAVESVVSSAHDGVAPLIAVDQEGGQVRMLRGDAARRTPSAETLGADSTDSGRAVTDAYTSIGEDLAALGIHVDLAPVADVVDPELGDANEPVGGLGRGFGTEPEHVGECVRAAVEALTAQGVAATLKHFPGLGRVEQNTDFSAEGIEDTVTGPDDPFLDSFTAGIDAGAQLVMMSSAIYPELEPGVPAMFSSVVITDLLRDQLGYDGLVVTDDIGAAEAVASVPVADRATRLLEAGGDLVLTADASLTGQLVDAVEDWAGQSTAQEERVRESALRVLSLKQDLGLLDG</sequence>
<dbReference type="EC" id="3.2.1.52" evidence="3"/>
<dbReference type="SUPFAM" id="SSF51445">
    <property type="entry name" value="(Trans)glycosidases"/>
    <property type="match status" value="1"/>
</dbReference>
<accession>A0A2A3YLD6</accession>
<evidence type="ECO:0000256" key="3">
    <source>
        <dbReference type="ARBA" id="ARBA00012663"/>
    </source>
</evidence>
<dbReference type="InterPro" id="IPR001764">
    <property type="entry name" value="Glyco_hydro_3_N"/>
</dbReference>
<feature type="domain" description="Glycoside hydrolase family 3 N-terminal" evidence="7">
    <location>
        <begin position="105"/>
        <end position="421"/>
    </location>
</feature>
<protein>
    <recommendedName>
        <fullName evidence="3">beta-N-acetylhexosaminidase</fullName>
        <ecNumber evidence="3">3.2.1.52</ecNumber>
    </recommendedName>
</protein>
<evidence type="ECO:0000259" key="7">
    <source>
        <dbReference type="Pfam" id="PF00933"/>
    </source>
</evidence>
<dbReference type="AlphaFoldDB" id="A0A2A3YLD6"/>
<dbReference type="PANTHER" id="PTHR30480:SF13">
    <property type="entry name" value="BETA-HEXOSAMINIDASE"/>
    <property type="match status" value="1"/>
</dbReference>
<proteinExistence type="inferred from homology"/>
<dbReference type="InterPro" id="IPR017853">
    <property type="entry name" value="GH"/>
</dbReference>
<dbReference type="InterPro" id="IPR019800">
    <property type="entry name" value="Glyco_hydro_3_AS"/>
</dbReference>
<evidence type="ECO:0000256" key="2">
    <source>
        <dbReference type="ARBA" id="ARBA00005336"/>
    </source>
</evidence>
<dbReference type="GO" id="GO:0005975">
    <property type="term" value="P:carbohydrate metabolic process"/>
    <property type="evidence" value="ECO:0007669"/>
    <property type="project" value="InterPro"/>
</dbReference>
<keyword evidence="4" id="KW-0378">Hydrolase</keyword>
<feature type="region of interest" description="Disordered" evidence="6">
    <location>
        <begin position="46"/>
        <end position="88"/>
    </location>
</feature>
<evidence type="ECO:0000313" key="8">
    <source>
        <dbReference type="EMBL" id="PCC40101.1"/>
    </source>
</evidence>
<feature type="compositionally biased region" description="Low complexity" evidence="6">
    <location>
        <begin position="75"/>
        <end position="88"/>
    </location>
</feature>
<dbReference type="Proteomes" id="UP000218598">
    <property type="component" value="Unassembled WGS sequence"/>
</dbReference>
<organism evidence="8 9">
    <name type="scientific">Brachybacterium alimentarium</name>
    <dbReference type="NCBI Taxonomy" id="47845"/>
    <lineage>
        <taxon>Bacteria</taxon>
        <taxon>Bacillati</taxon>
        <taxon>Actinomycetota</taxon>
        <taxon>Actinomycetes</taxon>
        <taxon>Micrococcales</taxon>
        <taxon>Dermabacteraceae</taxon>
        <taxon>Brachybacterium</taxon>
    </lineage>
</organism>
<evidence type="ECO:0000256" key="1">
    <source>
        <dbReference type="ARBA" id="ARBA00001231"/>
    </source>
</evidence>
<dbReference type="PANTHER" id="PTHR30480">
    <property type="entry name" value="BETA-HEXOSAMINIDASE-RELATED"/>
    <property type="match status" value="1"/>
</dbReference>
<comment type="caution">
    <text evidence="8">The sequence shown here is derived from an EMBL/GenBank/DDBJ whole genome shotgun (WGS) entry which is preliminary data.</text>
</comment>
<dbReference type="Pfam" id="PF00933">
    <property type="entry name" value="Glyco_hydro_3"/>
    <property type="match status" value="1"/>
</dbReference>
<dbReference type="OrthoDB" id="9805821at2"/>
<dbReference type="PROSITE" id="PS00775">
    <property type="entry name" value="GLYCOSYL_HYDROL_F3"/>
    <property type="match status" value="1"/>
</dbReference>
<dbReference type="EMBL" id="NRGR01000008">
    <property type="protein sequence ID" value="PCC40101.1"/>
    <property type="molecule type" value="Genomic_DNA"/>
</dbReference>
<dbReference type="GO" id="GO:0004563">
    <property type="term" value="F:beta-N-acetylhexosaminidase activity"/>
    <property type="evidence" value="ECO:0007669"/>
    <property type="project" value="UniProtKB-EC"/>
</dbReference>
<dbReference type="InterPro" id="IPR050226">
    <property type="entry name" value="NagZ_Beta-hexosaminidase"/>
</dbReference>
<evidence type="ECO:0000256" key="6">
    <source>
        <dbReference type="SAM" id="MobiDB-lite"/>
    </source>
</evidence>
<evidence type="ECO:0000256" key="5">
    <source>
        <dbReference type="ARBA" id="ARBA00023295"/>
    </source>
</evidence>
<name>A0A2A3YLD6_9MICO</name>
<keyword evidence="5" id="KW-0326">Glycosidase</keyword>